<keyword evidence="4" id="KW-0539">Nucleus</keyword>
<dbReference type="InterPro" id="IPR044549">
    <property type="entry name" value="bHLH_AtIBH1-like"/>
</dbReference>
<reference evidence="6" key="1">
    <citation type="submission" date="2021-01" db="EMBL/GenBank/DDBJ databases">
        <authorList>
            <person name="Bezrukov I."/>
        </authorList>
    </citation>
    <scope>NUCLEOTIDE SEQUENCE</scope>
</reference>
<accession>A0A8S2B208</accession>
<evidence type="ECO:0000256" key="1">
    <source>
        <dbReference type="ARBA" id="ARBA00004123"/>
    </source>
</evidence>
<dbReference type="GO" id="GO:0006355">
    <property type="term" value="P:regulation of DNA-templated transcription"/>
    <property type="evidence" value="ECO:0007669"/>
    <property type="project" value="InterPro"/>
</dbReference>
<evidence type="ECO:0000256" key="2">
    <source>
        <dbReference type="ARBA" id="ARBA00023015"/>
    </source>
</evidence>
<feature type="region of interest" description="Disordered" evidence="5">
    <location>
        <begin position="1"/>
        <end position="37"/>
    </location>
</feature>
<evidence type="ECO:0000313" key="7">
    <source>
        <dbReference type="Proteomes" id="UP000682877"/>
    </source>
</evidence>
<dbReference type="GO" id="GO:0005634">
    <property type="term" value="C:nucleus"/>
    <property type="evidence" value="ECO:0007669"/>
    <property type="project" value="UniProtKB-SubCell"/>
</dbReference>
<name>A0A8S2B208_ARAAE</name>
<proteinExistence type="predicted"/>
<sequence length="298" mass="33763">MESTNQSSGYDQSRRKRKKKQPPQAPSQSSVEKWRSEKQQQIYSTNIIHSLRELRISSAVKSPSPRGGDIAVRDAAYRSLAVTARGRTLWSRALLSKAVKLKFRKQNRMRNSNCAITGNINNRLRKKRATVLRLKGKGLPAVQRKVKLLSRLIPGCRKQPLPVVLEETTDYIVAMEMQIRALNALISAVAQPTPPSETGHDGEETHMLVLKSNPVYLSVCMTTLSFPHTVIHVYNVSASCNDLPFLDSFLDTPDTTKLTSVKWAALRSLWEWPEVKPSWLIHNQTSLQEGDMFFEREQ</sequence>
<keyword evidence="3" id="KW-0804">Transcription</keyword>
<dbReference type="InterPro" id="IPR044660">
    <property type="entry name" value="IBH1-like"/>
</dbReference>
<keyword evidence="2" id="KW-0805">Transcription regulation</keyword>
<evidence type="ECO:0000256" key="5">
    <source>
        <dbReference type="SAM" id="MobiDB-lite"/>
    </source>
</evidence>
<evidence type="ECO:0000313" key="6">
    <source>
        <dbReference type="EMBL" id="CAE6193326.1"/>
    </source>
</evidence>
<evidence type="ECO:0000256" key="3">
    <source>
        <dbReference type="ARBA" id="ARBA00023163"/>
    </source>
</evidence>
<gene>
    <name evidence="6" type="ORF">AARE701A_LOCUS19290</name>
</gene>
<feature type="compositionally biased region" description="Polar residues" evidence="5">
    <location>
        <begin position="1"/>
        <end position="11"/>
    </location>
</feature>
<dbReference type="EMBL" id="LR999457">
    <property type="protein sequence ID" value="CAE6193326.1"/>
    <property type="molecule type" value="Genomic_DNA"/>
</dbReference>
<evidence type="ECO:0000256" key="4">
    <source>
        <dbReference type="ARBA" id="ARBA00023242"/>
    </source>
</evidence>
<dbReference type="Proteomes" id="UP000682877">
    <property type="component" value="Chromosome 7"/>
</dbReference>
<keyword evidence="7" id="KW-1185">Reference proteome</keyword>
<dbReference type="CDD" id="cd11444">
    <property type="entry name" value="bHLH_AtIBH1_like"/>
    <property type="match status" value="1"/>
</dbReference>
<dbReference type="PANTHER" id="PTHR33124:SF87">
    <property type="entry name" value="TRANSCRIPTION FACTOR BHLH147"/>
    <property type="match status" value="1"/>
</dbReference>
<protein>
    <recommendedName>
        <fullName evidence="8">BHLH domain-containing protein</fullName>
    </recommendedName>
</protein>
<organism evidence="6 7">
    <name type="scientific">Arabidopsis arenosa</name>
    <name type="common">Sand rock-cress</name>
    <name type="synonym">Cardaminopsis arenosa</name>
    <dbReference type="NCBI Taxonomy" id="38785"/>
    <lineage>
        <taxon>Eukaryota</taxon>
        <taxon>Viridiplantae</taxon>
        <taxon>Streptophyta</taxon>
        <taxon>Embryophyta</taxon>
        <taxon>Tracheophyta</taxon>
        <taxon>Spermatophyta</taxon>
        <taxon>Magnoliopsida</taxon>
        <taxon>eudicotyledons</taxon>
        <taxon>Gunneridae</taxon>
        <taxon>Pentapetalae</taxon>
        <taxon>rosids</taxon>
        <taxon>malvids</taxon>
        <taxon>Brassicales</taxon>
        <taxon>Brassicaceae</taxon>
        <taxon>Camelineae</taxon>
        <taxon>Arabidopsis</taxon>
    </lineage>
</organism>
<comment type="subcellular location">
    <subcellularLocation>
        <location evidence="1">Nucleus</location>
    </subcellularLocation>
</comment>
<dbReference type="PANTHER" id="PTHR33124">
    <property type="entry name" value="TRANSCRIPTION FACTOR IBH1-LIKE 1"/>
    <property type="match status" value="1"/>
</dbReference>
<dbReference type="AlphaFoldDB" id="A0A8S2B208"/>
<evidence type="ECO:0008006" key="8">
    <source>
        <dbReference type="Google" id="ProtNLM"/>
    </source>
</evidence>